<dbReference type="HOGENOM" id="CLU_089549_0_0_2"/>
<dbReference type="EMBL" id="CP002772">
    <property type="protein sequence ID" value="AEG17745.1"/>
    <property type="molecule type" value="Genomic_DNA"/>
</dbReference>
<dbReference type="AlphaFoldDB" id="F6D7G3"/>
<evidence type="ECO:0000256" key="1">
    <source>
        <dbReference type="HAMAP-Rule" id="MF_00763"/>
    </source>
</evidence>
<sequence>MLSVNFVLQSRKKAFNIPKNRLSGMKMADKIEELDLNGNLSKNELLSVLKKEAYCIHIIDIMMADTFLRADARYVPARYRDELLKISTKAFFTRIKDIKDDKKHYKGNVDVNKLKEFLNALKKQRDDAKVNMELCFLKIARIISVYTTFIREESIHPVGTPFPGGFKVRYDDGNYLCPVKEVQKKNPNALCRFCISKQDESV</sequence>
<keyword evidence="3" id="KW-1185">Reference proteome</keyword>
<protein>
    <recommendedName>
        <fullName evidence="1">UPF0305 protein MSWAN_0711</fullName>
    </recommendedName>
</protein>
<dbReference type="Pfam" id="PF09888">
    <property type="entry name" value="DUF2115"/>
    <property type="match status" value="1"/>
</dbReference>
<proteinExistence type="inferred from homology"/>
<evidence type="ECO:0000313" key="3">
    <source>
        <dbReference type="Proteomes" id="UP000009231"/>
    </source>
</evidence>
<dbReference type="HAMAP" id="MF_00763">
    <property type="entry name" value="UPF0305"/>
    <property type="match status" value="1"/>
</dbReference>
<dbReference type="eggNOG" id="arCOG03215">
    <property type="taxonomic scope" value="Archaea"/>
</dbReference>
<reference evidence="2 3" key="1">
    <citation type="journal article" date="2014" name="Int. J. Syst. Evol. Microbiol.">
        <title>Methanobacterium paludis sp. nov. and a novel strain of Methanobacterium lacus isolated from northern peatlands.</title>
        <authorList>
            <person name="Cadillo-Quiroz H."/>
            <person name="Brauer S.L."/>
            <person name="Goodson N."/>
            <person name="Yavitt J.B."/>
            <person name="Zinder S.H."/>
        </authorList>
    </citation>
    <scope>NUCLEOTIDE SEQUENCE [LARGE SCALE GENOMIC DNA]</scope>
    <source>
        <strain evidence="3">DSM 25820 / JCM 18151 / SWAN1</strain>
    </source>
</reference>
<dbReference type="KEGG" id="mew:MSWAN_0711"/>
<accession>F6D7G3</accession>
<organism evidence="2 3">
    <name type="scientific">Methanobacterium paludis (strain DSM 25820 / JCM 18151 / SWAN1)</name>
    <dbReference type="NCBI Taxonomy" id="868131"/>
    <lineage>
        <taxon>Archaea</taxon>
        <taxon>Methanobacteriati</taxon>
        <taxon>Methanobacteriota</taxon>
        <taxon>Methanomada group</taxon>
        <taxon>Methanobacteria</taxon>
        <taxon>Methanobacteriales</taxon>
        <taxon>Methanobacteriaceae</taxon>
        <taxon>Methanobacterium</taxon>
    </lineage>
</organism>
<comment type="similarity">
    <text evidence="1">Belongs to the UPF0305 family.</text>
</comment>
<dbReference type="STRING" id="868131.MSWAN_0711"/>
<gene>
    <name evidence="2" type="ordered locus">MSWAN_0711</name>
</gene>
<dbReference type="InterPro" id="IPR019215">
    <property type="entry name" value="DUF2115"/>
</dbReference>
<evidence type="ECO:0000313" key="2">
    <source>
        <dbReference type="EMBL" id="AEG17745.1"/>
    </source>
</evidence>
<name>F6D7G3_METPW</name>
<dbReference type="Proteomes" id="UP000009231">
    <property type="component" value="Chromosome"/>
</dbReference>